<dbReference type="AlphaFoldDB" id="A0A5R9QAV4"/>
<protein>
    <submittedName>
        <fullName evidence="1">Uncharacterized protein</fullName>
    </submittedName>
</protein>
<comment type="caution">
    <text evidence="1">The sequence shown here is derived from an EMBL/GenBank/DDBJ whole genome shotgun (WGS) entry which is preliminary data.</text>
</comment>
<evidence type="ECO:0000313" key="1">
    <source>
        <dbReference type="EMBL" id="TLX62256.1"/>
    </source>
</evidence>
<gene>
    <name evidence="1" type="ORF">DN820_16990</name>
</gene>
<dbReference type="EMBL" id="QLAG01000024">
    <property type="protein sequence ID" value="TLX62256.1"/>
    <property type="molecule type" value="Genomic_DNA"/>
</dbReference>
<proteinExistence type="predicted"/>
<reference evidence="1 2" key="1">
    <citation type="journal article" date="2017" name="Eur. J. Clin. Microbiol. Infect. Dis.">
        <title>Uncommonly isolated clinical Pseudomonas: identification and phylogenetic assignation.</title>
        <authorList>
            <person name="Mulet M."/>
            <person name="Gomila M."/>
            <person name="Ramirez A."/>
            <person name="Cardew S."/>
            <person name="Moore E.R."/>
            <person name="Lalucat J."/>
            <person name="Garcia-Valdes E."/>
        </authorList>
    </citation>
    <scope>NUCLEOTIDE SEQUENCE [LARGE SCALE GENOMIC DNA]</scope>
    <source>
        <strain evidence="1 2">SD129</strain>
    </source>
</reference>
<sequence length="154" mass="16474">MSSTVSPTGGDFVPAPSSGSIFDSKLDIARSSQLIADYMRQHGKSAITGKELAQLAGDTSGKVPADVKQAARYMQRHPDVFTAIETHDVAGADDLSGVWNFDWAAKGGLNGTPTEALAKMQDVFDFAIEKSAKITEITTRQKAELDSTKQRPSN</sequence>
<name>A0A5R9QAV4_9GAMM</name>
<evidence type="ECO:0000313" key="2">
    <source>
        <dbReference type="Proteomes" id="UP000306753"/>
    </source>
</evidence>
<organism evidence="1 2">
    <name type="scientific">Stutzerimonas nosocomialis</name>
    <dbReference type="NCBI Taxonomy" id="1056496"/>
    <lineage>
        <taxon>Bacteria</taxon>
        <taxon>Pseudomonadati</taxon>
        <taxon>Pseudomonadota</taxon>
        <taxon>Gammaproteobacteria</taxon>
        <taxon>Pseudomonadales</taxon>
        <taxon>Pseudomonadaceae</taxon>
        <taxon>Stutzerimonas</taxon>
    </lineage>
</organism>
<keyword evidence="2" id="KW-1185">Reference proteome</keyword>
<accession>A0A5R9QAV4</accession>
<dbReference type="Proteomes" id="UP000306753">
    <property type="component" value="Unassembled WGS sequence"/>
</dbReference>
<dbReference type="RefSeq" id="WP_138412375.1">
    <property type="nucleotide sequence ID" value="NZ_QLAG01000024.1"/>
</dbReference>